<dbReference type="RefSeq" id="XP_034100599.1">
    <property type="nucleotide sequence ID" value="XM_034244708.2"/>
</dbReference>
<keyword evidence="1" id="KW-0812">Transmembrane</keyword>
<keyword evidence="1" id="KW-0472">Membrane</keyword>
<dbReference type="Proteomes" id="UP000515160">
    <property type="component" value="Chromosome 2L"/>
</dbReference>
<evidence type="ECO:0000313" key="3">
    <source>
        <dbReference type="RefSeq" id="XP_034100599.1"/>
    </source>
</evidence>
<evidence type="ECO:0000313" key="2">
    <source>
        <dbReference type="Proteomes" id="UP000515160"/>
    </source>
</evidence>
<evidence type="ECO:0000256" key="1">
    <source>
        <dbReference type="SAM" id="Phobius"/>
    </source>
</evidence>
<accession>A0A6P8WAG9</accession>
<sequence>MMVCVRTTHGPRPAVEKDLAIYFAAIANADDEGGPGIAMEKILKGVPVVMIIIIPMIVIVTTNTKEENIPIPASTQFSPCGHQRNKLFIMNSSNTEK</sequence>
<dbReference type="AlphaFoldDB" id="A0A6P8WAG9"/>
<reference evidence="3" key="1">
    <citation type="submission" date="2025-08" db="UniProtKB">
        <authorList>
            <consortium name="RefSeq"/>
        </authorList>
    </citation>
    <scope>IDENTIFICATION</scope>
    <source>
        <strain evidence="3">15112-1751.03</strain>
        <tissue evidence="3">Whole Adult</tissue>
    </source>
</reference>
<feature type="transmembrane region" description="Helical" evidence="1">
    <location>
        <begin position="42"/>
        <end position="61"/>
    </location>
</feature>
<keyword evidence="1" id="KW-1133">Transmembrane helix</keyword>
<keyword evidence="2" id="KW-1185">Reference proteome</keyword>
<organism evidence="2 3">
    <name type="scientific">Drosophila albomicans</name>
    <name type="common">Fruit fly</name>
    <dbReference type="NCBI Taxonomy" id="7291"/>
    <lineage>
        <taxon>Eukaryota</taxon>
        <taxon>Metazoa</taxon>
        <taxon>Ecdysozoa</taxon>
        <taxon>Arthropoda</taxon>
        <taxon>Hexapoda</taxon>
        <taxon>Insecta</taxon>
        <taxon>Pterygota</taxon>
        <taxon>Neoptera</taxon>
        <taxon>Endopterygota</taxon>
        <taxon>Diptera</taxon>
        <taxon>Brachycera</taxon>
        <taxon>Muscomorpha</taxon>
        <taxon>Ephydroidea</taxon>
        <taxon>Drosophilidae</taxon>
        <taxon>Drosophila</taxon>
    </lineage>
</organism>
<proteinExistence type="predicted"/>
<name>A0A6P8WAG9_DROAB</name>
<protein>
    <submittedName>
        <fullName evidence="3">Uncharacterized protein LOC117565545 isoform X7</fullName>
    </submittedName>
</protein>
<dbReference type="GeneID" id="117565545"/>
<gene>
    <name evidence="3" type="primary">LOC117565545</name>
</gene>